<name>A0A8R2C5I4_BOMMO</name>
<protein>
    <submittedName>
        <fullName evidence="3">Uncharacterized protein</fullName>
    </submittedName>
</protein>
<feature type="compositionally biased region" description="Low complexity" evidence="1">
    <location>
        <begin position="221"/>
        <end position="233"/>
    </location>
</feature>
<feature type="compositionally biased region" description="Basic and acidic residues" evidence="1">
    <location>
        <begin position="261"/>
        <end position="274"/>
    </location>
</feature>
<feature type="transmembrane region" description="Helical" evidence="2">
    <location>
        <begin position="5"/>
        <end position="22"/>
    </location>
</feature>
<reference evidence="4" key="1">
    <citation type="journal article" date="2008" name="Insect Biochem. Mol. Biol.">
        <title>The genome of a lepidopteran model insect, the silkworm Bombyx mori.</title>
        <authorList>
            <consortium name="International Silkworm Genome Consortium"/>
        </authorList>
    </citation>
    <scope>NUCLEOTIDE SEQUENCE [LARGE SCALE GENOMIC DNA]</scope>
    <source>
        <strain evidence="4">p50T</strain>
    </source>
</reference>
<evidence type="ECO:0000313" key="4">
    <source>
        <dbReference type="Proteomes" id="UP000005204"/>
    </source>
</evidence>
<dbReference type="KEGG" id="bmor:101742680"/>
<feature type="compositionally biased region" description="Low complexity" evidence="1">
    <location>
        <begin position="305"/>
        <end position="315"/>
    </location>
</feature>
<accession>A0A8R2C5I4</accession>
<keyword evidence="2" id="KW-0472">Membrane</keyword>
<feature type="region of interest" description="Disordered" evidence="1">
    <location>
        <begin position="356"/>
        <end position="377"/>
    </location>
</feature>
<dbReference type="EnsemblMetazoa" id="XM_012689606.3">
    <property type="protein sequence ID" value="XP_012545060.2"/>
    <property type="gene ID" value="LOC101742680"/>
</dbReference>
<reference evidence="3" key="2">
    <citation type="submission" date="2022-06" db="UniProtKB">
        <authorList>
            <consortium name="EnsemblMetazoa"/>
        </authorList>
    </citation>
    <scope>IDENTIFICATION</scope>
    <source>
        <strain evidence="3">p50T (Dazao)</strain>
    </source>
</reference>
<keyword evidence="4" id="KW-1185">Reference proteome</keyword>
<dbReference type="GeneID" id="101742680"/>
<proteinExistence type="predicted"/>
<dbReference type="RefSeq" id="XP_012545060.2">
    <property type="nucleotide sequence ID" value="XM_012689606.4"/>
</dbReference>
<keyword evidence="2" id="KW-0812">Transmembrane</keyword>
<feature type="compositionally biased region" description="Polar residues" evidence="1">
    <location>
        <begin position="409"/>
        <end position="428"/>
    </location>
</feature>
<feature type="compositionally biased region" description="Acidic residues" evidence="1">
    <location>
        <begin position="295"/>
        <end position="304"/>
    </location>
</feature>
<dbReference type="Proteomes" id="UP000005204">
    <property type="component" value="Unassembled WGS sequence"/>
</dbReference>
<evidence type="ECO:0000256" key="1">
    <source>
        <dbReference type="SAM" id="MobiDB-lite"/>
    </source>
</evidence>
<keyword evidence="2" id="KW-1133">Transmembrane helix</keyword>
<feature type="region of interest" description="Disordered" evidence="1">
    <location>
        <begin position="402"/>
        <end position="432"/>
    </location>
</feature>
<evidence type="ECO:0000256" key="2">
    <source>
        <dbReference type="SAM" id="Phobius"/>
    </source>
</evidence>
<organism evidence="3 4">
    <name type="scientific">Bombyx mori</name>
    <name type="common">Silk moth</name>
    <dbReference type="NCBI Taxonomy" id="7091"/>
    <lineage>
        <taxon>Eukaryota</taxon>
        <taxon>Metazoa</taxon>
        <taxon>Ecdysozoa</taxon>
        <taxon>Arthropoda</taxon>
        <taxon>Hexapoda</taxon>
        <taxon>Insecta</taxon>
        <taxon>Pterygota</taxon>
        <taxon>Neoptera</taxon>
        <taxon>Endopterygota</taxon>
        <taxon>Lepidoptera</taxon>
        <taxon>Glossata</taxon>
        <taxon>Ditrysia</taxon>
        <taxon>Bombycoidea</taxon>
        <taxon>Bombycidae</taxon>
        <taxon>Bombycinae</taxon>
        <taxon>Bombyx</taxon>
    </lineage>
</organism>
<sequence length="490" mass="55870">MEIRVWLYCVVISFIVIIYLEAKTFSLNEAIAAESANRHSEATNTPQLSEKTSERFSLNKLLTLPSLKRNKLKKPGLFSLVHEKRQSPFKYRKTFGIRSPLKPRKLKRSPKLRNKRRNQISKSKYDENAILDQKYIPLLKTIGMLFDNLLGTDQSSSEEYKSRKHRRNKYRTLFFENDSGIGCACHKSSFENESETIQAPSSIKDSTASTTVPTGIEIAETTSTTADYPTTSDISSIRHDQNLPLLLPRNSHGYQRNSIRNSERSSPTRDRSAEGHFTWNNGDNEYDSKFREDGSITEDDDEIPDSTSRNSSSSNRLDRRWGSQDVRGSEVSGDWTDLEDYQKQAYKIRRGSGKYKEENKLETGGNKTESTKSVPKHLRRLRGPIPEKKNVKITNDIHSKEDDEKIKQHNSTSHQGILVGNGTNTTQNKKVRPRNEAMMFVKSSTGRQNTIQTNNSDKKSPVVMIIDGYSVTRNKNGENKVSNKSIHMHS</sequence>
<dbReference type="AlphaFoldDB" id="A0A8R2C5I4"/>
<feature type="region of interest" description="Disordered" evidence="1">
    <location>
        <begin position="217"/>
        <end position="333"/>
    </location>
</feature>
<evidence type="ECO:0000313" key="3">
    <source>
        <dbReference type="EnsemblMetazoa" id="XP_012545060.2"/>
    </source>
</evidence>